<dbReference type="Pfam" id="PF10983">
    <property type="entry name" value="DUF2793"/>
    <property type="match status" value="1"/>
</dbReference>
<organism evidence="1 3">
    <name type="scientific">Aquisalinus luteolus</name>
    <dbReference type="NCBI Taxonomy" id="1566827"/>
    <lineage>
        <taxon>Bacteria</taxon>
        <taxon>Pseudomonadati</taxon>
        <taxon>Pseudomonadota</taxon>
        <taxon>Alphaproteobacteria</taxon>
        <taxon>Parvularculales</taxon>
        <taxon>Parvularculaceae</taxon>
        <taxon>Aquisalinus</taxon>
    </lineage>
</organism>
<dbReference type="InterPro" id="IPR021251">
    <property type="entry name" value="DUF2793"/>
</dbReference>
<dbReference type="RefSeq" id="WP_166426607.1">
    <property type="nucleotide sequence ID" value="NZ_BMGZ01000004.1"/>
</dbReference>
<protein>
    <submittedName>
        <fullName evidence="2">DUF2793 domain-containing protein</fullName>
    </submittedName>
</protein>
<proteinExistence type="predicted"/>
<keyword evidence="4" id="KW-1185">Reference proteome</keyword>
<comment type="caution">
    <text evidence="1">The sequence shown here is derived from an EMBL/GenBank/DDBJ whole genome shotgun (WGS) entry which is preliminary data.</text>
</comment>
<accession>A0A8J3A461</accession>
<dbReference type="Proteomes" id="UP000621856">
    <property type="component" value="Unassembled WGS sequence"/>
</dbReference>
<reference evidence="2 4" key="2">
    <citation type="submission" date="2020-02" db="EMBL/GenBank/DDBJ databases">
        <title>Genome sequence of Parvularcula flava strain NH6-79.</title>
        <authorList>
            <person name="Abdul Karim M.H."/>
            <person name="Lam M.Q."/>
            <person name="Chen S.J."/>
            <person name="Yahya A."/>
            <person name="Shahir S."/>
            <person name="Shamsir M.S."/>
            <person name="Chong C.S."/>
        </authorList>
    </citation>
    <scope>NUCLEOTIDE SEQUENCE [LARGE SCALE GENOMIC DNA]</scope>
    <source>
        <strain evidence="2 4">NH6-79</strain>
    </source>
</reference>
<gene>
    <name evidence="2" type="ORF">FF098_016605</name>
    <name evidence="1" type="ORF">GCM10011355_32830</name>
</gene>
<dbReference type="Proteomes" id="UP000818603">
    <property type="component" value="Unassembled WGS sequence"/>
</dbReference>
<evidence type="ECO:0000313" key="1">
    <source>
        <dbReference type="EMBL" id="GGI01658.1"/>
    </source>
</evidence>
<dbReference type="AlphaFoldDB" id="A0A8J3A461"/>
<reference evidence="1" key="1">
    <citation type="journal article" date="2014" name="Int. J. Syst. Evol. Microbiol.">
        <title>Complete genome sequence of Corynebacterium casei LMG S-19264T (=DSM 44701T), isolated from a smear-ripened cheese.</title>
        <authorList>
            <consortium name="US DOE Joint Genome Institute (JGI-PGF)"/>
            <person name="Walter F."/>
            <person name="Albersmeier A."/>
            <person name="Kalinowski J."/>
            <person name="Ruckert C."/>
        </authorList>
    </citation>
    <scope>NUCLEOTIDE SEQUENCE</scope>
    <source>
        <strain evidence="1">CGMCC 1.14984</strain>
    </source>
</reference>
<evidence type="ECO:0000313" key="3">
    <source>
        <dbReference type="Proteomes" id="UP000621856"/>
    </source>
</evidence>
<name>A0A8J3A461_9PROT</name>
<evidence type="ECO:0000313" key="4">
    <source>
        <dbReference type="Proteomes" id="UP000818603"/>
    </source>
</evidence>
<sequence>MSESERLSLPYMASGQAQKHVTHNEALRRLDALVQASVKSRQVDEPPASPSAGDGYLLPEAVSGDWTGKGGMIAVWQDGAWAYLAAATGFRIFVEDEAALLVRAEEGWQRVAPLPNPVDLVGINTSASLPNRLAIKSDAVLFSHDDVTPGTGSIRHTLNRQGDTDTASLVLQSGYSGRAELGLVGDSDFSVRVSADGSAWQDAIRIDPADGVARFRGSSIAEISEAFARLYESKRHFREGNIAKTRSVSLASNAASGSTLVLASAADANMLFIDGSYVKTLSLGEMFHGAYPAGTRIETGHGHTGVSAMTGGPMPLGHEALAGTLFLLFAFRGSDSGYVGRVHVAAGSVPAIVTLYDGTGSTIIDGPVELGAFERAQLTVNANAEFRLVSDQPVFAAISSFDDVRDYRLLHAPDTELIGWNRNARVSALYAGTTVDWYRRSGESGSFVVSPGSPVNLFEISGAGDNTGYEQAGAIILRADGPISALSGADGAGFDATAYQSVSSLGQRFAVPLATGTSSNTAESCIAVASPYEGTARIHASDGTLVHEMAITRNTSPAATASDQLFPASALFNPATHLGSGMSFGPGGYVDCDVPAYVVLNSMGDSTIYTEGDEIVLAGIVPDVIKCELTRDDAGLIRRREVTGGSGMWVIA</sequence>
<dbReference type="EMBL" id="VCJR02000006">
    <property type="protein sequence ID" value="NHK29531.1"/>
    <property type="molecule type" value="Genomic_DNA"/>
</dbReference>
<evidence type="ECO:0000313" key="2">
    <source>
        <dbReference type="EMBL" id="NHK29531.1"/>
    </source>
</evidence>
<dbReference type="EMBL" id="BMGZ01000004">
    <property type="protein sequence ID" value="GGI01658.1"/>
    <property type="molecule type" value="Genomic_DNA"/>
</dbReference>
<reference evidence="1" key="3">
    <citation type="submission" date="2020-09" db="EMBL/GenBank/DDBJ databases">
        <authorList>
            <person name="Sun Q."/>
            <person name="Zhou Y."/>
        </authorList>
    </citation>
    <scope>NUCLEOTIDE SEQUENCE</scope>
    <source>
        <strain evidence="1">CGMCC 1.14984</strain>
    </source>
</reference>